<reference evidence="3" key="1">
    <citation type="submission" date="2021-01" db="EMBL/GenBank/DDBJ databases">
        <title>Adiantum capillus-veneris genome.</title>
        <authorList>
            <person name="Fang Y."/>
            <person name="Liao Q."/>
        </authorList>
    </citation>
    <scope>NUCLEOTIDE SEQUENCE</scope>
    <source>
        <strain evidence="3">H3</strain>
        <tissue evidence="3">Leaf</tissue>
    </source>
</reference>
<gene>
    <name evidence="3" type="ORF">GOP47_0018623</name>
</gene>
<dbReference type="SUPFAM" id="SSF53756">
    <property type="entry name" value="UDP-Glycosyltransferase/glycogen phosphorylase"/>
    <property type="match status" value="1"/>
</dbReference>
<dbReference type="Gene3D" id="3.40.50.2000">
    <property type="entry name" value="Glycogen Phosphorylase B"/>
    <property type="match status" value="1"/>
</dbReference>
<comment type="similarity">
    <text evidence="1">Belongs to the UDP-glycosyltransferase family.</text>
</comment>
<keyword evidence="2" id="KW-0472">Membrane</keyword>
<feature type="transmembrane region" description="Helical" evidence="2">
    <location>
        <begin position="226"/>
        <end position="244"/>
    </location>
</feature>
<protein>
    <submittedName>
        <fullName evidence="3">Uncharacterized protein</fullName>
    </submittedName>
</protein>
<dbReference type="AlphaFoldDB" id="A0A9D4UEU7"/>
<dbReference type="Proteomes" id="UP000886520">
    <property type="component" value="Chromosome 18"/>
</dbReference>
<dbReference type="PANTHER" id="PTHR11926:SF774">
    <property type="entry name" value="UDP-GLYCOSYLTRANSFERASE 85A1-RELATED"/>
    <property type="match status" value="1"/>
</dbReference>
<accession>A0A9D4UEU7</accession>
<dbReference type="EMBL" id="JABFUD020000018">
    <property type="protein sequence ID" value="KAI5065999.1"/>
    <property type="molecule type" value="Genomic_DNA"/>
</dbReference>
<evidence type="ECO:0000256" key="2">
    <source>
        <dbReference type="SAM" id="Phobius"/>
    </source>
</evidence>
<dbReference type="GO" id="GO:0080043">
    <property type="term" value="F:quercetin 3-O-glucosyltransferase activity"/>
    <property type="evidence" value="ECO:0007669"/>
    <property type="project" value="TreeGrafter"/>
</dbReference>
<evidence type="ECO:0000256" key="1">
    <source>
        <dbReference type="ARBA" id="ARBA00009995"/>
    </source>
</evidence>
<organism evidence="3 4">
    <name type="scientific">Adiantum capillus-veneris</name>
    <name type="common">Maidenhair fern</name>
    <dbReference type="NCBI Taxonomy" id="13818"/>
    <lineage>
        <taxon>Eukaryota</taxon>
        <taxon>Viridiplantae</taxon>
        <taxon>Streptophyta</taxon>
        <taxon>Embryophyta</taxon>
        <taxon>Tracheophyta</taxon>
        <taxon>Polypodiopsida</taxon>
        <taxon>Polypodiidae</taxon>
        <taxon>Polypodiales</taxon>
        <taxon>Pteridineae</taxon>
        <taxon>Pteridaceae</taxon>
        <taxon>Vittarioideae</taxon>
        <taxon>Adiantum</taxon>
    </lineage>
</organism>
<comment type="caution">
    <text evidence="3">The sequence shown here is derived from an EMBL/GenBank/DDBJ whole genome shotgun (WGS) entry which is preliminary data.</text>
</comment>
<keyword evidence="2" id="KW-1133">Transmembrane helix</keyword>
<sequence length="287" mass="32391">MSALLVTQGGTCVASWKLLSNHRRGFVPSYVKLEMVAISHVNPLLELSLKLAAEGVTISFINIPHYHSRILPSLQPLLDRFHLPLRLLSLSDAYPSPPDLRIRGSMERCLQYISSCMLEEVENVMHSLLKQEPLLPFTCLLADVRIPFSQCLADKFGIPRIAFWTQSAASFSYHVTLAGGFHLPADEREIIEHIPGVPTHTASEAPVIFRRELVGDFIFDFILKPFLQLNGALAVVFYINITFINRIKRGKQNQSRALLSEMARRSRACISALHLVWNFGLPRRSHI</sequence>
<keyword evidence="4" id="KW-1185">Reference proteome</keyword>
<name>A0A9D4UEU7_ADICA</name>
<evidence type="ECO:0000313" key="3">
    <source>
        <dbReference type="EMBL" id="KAI5065999.1"/>
    </source>
</evidence>
<dbReference type="PANTHER" id="PTHR11926">
    <property type="entry name" value="GLUCOSYL/GLUCURONOSYL TRANSFERASES"/>
    <property type="match status" value="1"/>
</dbReference>
<keyword evidence="2" id="KW-0812">Transmembrane</keyword>
<proteinExistence type="inferred from homology"/>
<evidence type="ECO:0000313" key="4">
    <source>
        <dbReference type="Proteomes" id="UP000886520"/>
    </source>
</evidence>
<dbReference type="GO" id="GO:0080044">
    <property type="term" value="F:quercetin 7-O-glucosyltransferase activity"/>
    <property type="evidence" value="ECO:0007669"/>
    <property type="project" value="TreeGrafter"/>
</dbReference>
<dbReference type="OrthoDB" id="5835829at2759"/>